<evidence type="ECO:0000256" key="3">
    <source>
        <dbReference type="ARBA" id="ARBA00022729"/>
    </source>
</evidence>
<dbReference type="Pfam" id="PF13519">
    <property type="entry name" value="VWA_2"/>
    <property type="match status" value="1"/>
</dbReference>
<keyword evidence="6" id="KW-1185">Reference proteome</keyword>
<dbReference type="InterPro" id="IPR002035">
    <property type="entry name" value="VWF_A"/>
</dbReference>
<keyword evidence="3" id="KW-0732">Signal</keyword>
<accession>A0A2Z4FJY5</accession>
<name>A0A2Z4FJY5_9DELT</name>
<dbReference type="Proteomes" id="UP000249799">
    <property type="component" value="Chromosome"/>
</dbReference>
<protein>
    <submittedName>
        <fullName evidence="5">Uncharacterized protein</fullName>
    </submittedName>
</protein>
<dbReference type="Gene3D" id="4.10.1080.10">
    <property type="entry name" value="TSP type-3 repeat"/>
    <property type="match status" value="1"/>
</dbReference>
<dbReference type="EMBL" id="CP030032">
    <property type="protein sequence ID" value="AWV89281.1"/>
    <property type="molecule type" value="Genomic_DNA"/>
</dbReference>
<dbReference type="InterPro" id="IPR036465">
    <property type="entry name" value="vWFA_dom_sf"/>
</dbReference>
<keyword evidence="2" id="KW-0964">Secreted</keyword>
<dbReference type="SUPFAM" id="SSF53300">
    <property type="entry name" value="vWA-like"/>
    <property type="match status" value="1"/>
</dbReference>
<sequence>MNKADYMTPWTRLAVLAAVGCITALAGCTEARLQKQAPQVLASLDDNLRVKGRFCTERSGEVTFPVKVLYLIDQSASLQCTDSGQNRFAALRKSVNTLRANPNTEFAFIGFSSWSRQVEFTRNRDDVAEFLDPNQGLGPATDYQGALATAIRVLESDMLDVGPAERARTRYQVVFVSDGVPEPRCNAGCEDDRTTCSDGIDNDGDGLIDSQDPDCANIEDNSLHPDNLYGVCNTTEEVPDDVYVDMTGRCPAYNQPGQIRRRIEELLSLKETYSVGGLVMNTVLLFSPQEVVNQVCPDASASFGYEKTQAESLLREMAMQGEGTFRDVNLNRENDDFLQFDITSLKAEQTLTSMMATNTNARRDAAALEVDTDGDGLSDRLERELNSDPHKWDTDGDGYGDLFEYIHRAEGFSLTDANRPAIACDDDEDRDGDGLNGCEEAFLGTSTLLPDTDGDGIWDWYEMLNGTDPLIADAHGDLDFDGVTNADEIYGGTSPNFADPEVYRDQHIIYGLEDRGLMQVDRADSTPEDPRSDERHCYDYDIRRIPLVVTPVPRQRGRNRVLIYTDERPARVGGATGETRVACFEAFYDGANLKSPQSGVIDTSVEALEGVRERLATAFEGLESCAYFDPEAPLTRDAITEVVETCMPPKIALQTRLYPQEELITLIESTVQGDLTPKIPHHPHALFVPIQNFRPDRDCHRPWEFDLLEDFIDKIESACQTCPGIDAAASEESQ</sequence>
<dbReference type="SUPFAM" id="SSF103647">
    <property type="entry name" value="TSP type-3 repeat"/>
    <property type="match status" value="1"/>
</dbReference>
<dbReference type="InterPro" id="IPR059100">
    <property type="entry name" value="TSP3_bac"/>
</dbReference>
<dbReference type="CDD" id="cd00198">
    <property type="entry name" value="vWFA"/>
    <property type="match status" value="1"/>
</dbReference>
<keyword evidence="4" id="KW-0106">Calcium</keyword>
<dbReference type="KEGG" id="bsed:DN745_08000"/>
<comment type="subcellular location">
    <subcellularLocation>
        <location evidence="1">Secreted</location>
    </subcellularLocation>
</comment>
<dbReference type="PROSITE" id="PS51257">
    <property type="entry name" value="PROKAR_LIPOPROTEIN"/>
    <property type="match status" value="1"/>
</dbReference>
<proteinExistence type="predicted"/>
<dbReference type="GO" id="GO:0005509">
    <property type="term" value="F:calcium ion binding"/>
    <property type="evidence" value="ECO:0007669"/>
    <property type="project" value="InterPro"/>
</dbReference>
<organism evidence="5 6">
    <name type="scientific">Bradymonas sediminis</name>
    <dbReference type="NCBI Taxonomy" id="1548548"/>
    <lineage>
        <taxon>Bacteria</taxon>
        <taxon>Deltaproteobacteria</taxon>
        <taxon>Bradymonadales</taxon>
        <taxon>Bradymonadaceae</taxon>
        <taxon>Bradymonas</taxon>
    </lineage>
</organism>
<evidence type="ECO:0000256" key="4">
    <source>
        <dbReference type="ARBA" id="ARBA00022837"/>
    </source>
</evidence>
<evidence type="ECO:0000256" key="2">
    <source>
        <dbReference type="ARBA" id="ARBA00022525"/>
    </source>
</evidence>
<reference evidence="5 6" key="1">
    <citation type="submission" date="2018-06" db="EMBL/GenBank/DDBJ databases">
        <title>Lujinxingia sediminis gen. nov. sp. nov., a new facultative anaerobic member of the class Deltaproteobacteria, and proposal of Lujinxingaceae fam. nov.</title>
        <authorList>
            <person name="Guo L.-Y."/>
            <person name="Li C.-M."/>
            <person name="Wang S."/>
            <person name="Du Z.-J."/>
        </authorList>
    </citation>
    <scope>NUCLEOTIDE SEQUENCE [LARGE SCALE GENOMIC DNA]</scope>
    <source>
        <strain evidence="5 6">FA350</strain>
    </source>
</reference>
<gene>
    <name evidence="5" type="ORF">DN745_08000</name>
</gene>
<dbReference type="OrthoDB" id="4288574at2"/>
<evidence type="ECO:0000313" key="5">
    <source>
        <dbReference type="EMBL" id="AWV89281.1"/>
    </source>
</evidence>
<evidence type="ECO:0000256" key="1">
    <source>
        <dbReference type="ARBA" id="ARBA00004613"/>
    </source>
</evidence>
<dbReference type="InterPro" id="IPR028974">
    <property type="entry name" value="TSP_type-3_rpt"/>
</dbReference>
<evidence type="ECO:0000313" key="6">
    <source>
        <dbReference type="Proteomes" id="UP000249799"/>
    </source>
</evidence>
<dbReference type="Gene3D" id="3.40.50.410">
    <property type="entry name" value="von Willebrand factor, type A domain"/>
    <property type="match status" value="1"/>
</dbReference>
<dbReference type="AlphaFoldDB" id="A0A2Z4FJY5"/>
<dbReference type="Pfam" id="PF18884">
    <property type="entry name" value="TSP3_bac"/>
    <property type="match status" value="2"/>
</dbReference>